<gene>
    <name evidence="3" type="ORF">MUN33_13465</name>
</gene>
<dbReference type="Proteomes" id="UP001139207">
    <property type="component" value="Unassembled WGS sequence"/>
</dbReference>
<accession>A0A9X2B022</accession>
<evidence type="ECO:0000313" key="4">
    <source>
        <dbReference type="Proteomes" id="UP001139207"/>
    </source>
</evidence>
<sequence>MSYITDAYFLQGATTADDTGTPWTAYTATEHTVSPWGPDFQHGAPPSALVTHAMEGIAPDGGRLVRVTTELLGAVPVAQLHVTARVVRPGRRVSYLEAVVVDGSGREVVRGSAWWVRSDDTTDVENPGVPAAAAMVPLSQAGGPDADTSFLATWSGAFIDSLDFRPVPPTVGGQLWVRSRMAVVAGVEDTPWSRLMSVADVANGTDRVLDPREWQFMNTDLTVSLHRLPVGGWTGIQAEANFGPDGTGLTIGRLFDEKGPVGSTTQSLLLQRLG</sequence>
<reference evidence="3" key="1">
    <citation type="submission" date="2022-04" db="EMBL/GenBank/DDBJ databases">
        <title>Corynebacterium kalidii LD5P10.</title>
        <authorList>
            <person name="Sun J.Q."/>
        </authorList>
    </citation>
    <scope>NUCLEOTIDE SEQUENCE</scope>
    <source>
        <strain evidence="3">LD5P10</strain>
    </source>
</reference>
<feature type="domain" description="Acyl-CoA thioesterase-like N-terminal HotDog" evidence="1">
    <location>
        <begin position="34"/>
        <end position="115"/>
    </location>
</feature>
<organism evidence="3 4">
    <name type="scientific">Corynebacterium kalidii</name>
    <dbReference type="NCBI Taxonomy" id="2931982"/>
    <lineage>
        <taxon>Bacteria</taxon>
        <taxon>Bacillati</taxon>
        <taxon>Actinomycetota</taxon>
        <taxon>Actinomycetes</taxon>
        <taxon>Mycobacteriales</taxon>
        <taxon>Corynebacteriaceae</taxon>
        <taxon>Corynebacterium</taxon>
    </lineage>
</organism>
<keyword evidence="4" id="KW-1185">Reference proteome</keyword>
<dbReference type="Pfam" id="PF13622">
    <property type="entry name" value="4HBT_3"/>
    <property type="match status" value="1"/>
</dbReference>
<dbReference type="InterPro" id="IPR029069">
    <property type="entry name" value="HotDog_dom_sf"/>
</dbReference>
<feature type="domain" description="Acyl-CoA thioesterase-like C-terminal" evidence="2">
    <location>
        <begin position="152"/>
        <end position="269"/>
    </location>
</feature>
<dbReference type="EMBL" id="JALIEA010000017">
    <property type="protein sequence ID" value="MCJ7859706.1"/>
    <property type="molecule type" value="Genomic_DNA"/>
</dbReference>
<evidence type="ECO:0000313" key="3">
    <source>
        <dbReference type="EMBL" id="MCJ7859706.1"/>
    </source>
</evidence>
<dbReference type="InterPro" id="IPR042171">
    <property type="entry name" value="Acyl-CoA_hotdog"/>
</dbReference>
<dbReference type="Pfam" id="PF20789">
    <property type="entry name" value="4HBT_3C"/>
    <property type="match status" value="1"/>
</dbReference>
<dbReference type="AlphaFoldDB" id="A0A9X2B022"/>
<protein>
    <submittedName>
        <fullName evidence="3">Thioesterase family protein</fullName>
    </submittedName>
</protein>
<evidence type="ECO:0000259" key="1">
    <source>
        <dbReference type="Pfam" id="PF13622"/>
    </source>
</evidence>
<dbReference type="InterPro" id="IPR049449">
    <property type="entry name" value="TesB_ACOT8-like_N"/>
</dbReference>
<evidence type="ECO:0000259" key="2">
    <source>
        <dbReference type="Pfam" id="PF20789"/>
    </source>
</evidence>
<name>A0A9X2B022_9CORY</name>
<comment type="caution">
    <text evidence="3">The sequence shown here is derived from an EMBL/GenBank/DDBJ whole genome shotgun (WGS) entry which is preliminary data.</text>
</comment>
<proteinExistence type="predicted"/>
<dbReference type="InterPro" id="IPR049450">
    <property type="entry name" value="ACOT8-like_C"/>
</dbReference>
<dbReference type="Gene3D" id="2.40.160.210">
    <property type="entry name" value="Acyl-CoA thioesterase, double hotdog domain"/>
    <property type="match status" value="1"/>
</dbReference>
<dbReference type="SUPFAM" id="SSF54637">
    <property type="entry name" value="Thioesterase/thiol ester dehydrase-isomerase"/>
    <property type="match status" value="2"/>
</dbReference>
<dbReference type="RefSeq" id="WP_244805413.1">
    <property type="nucleotide sequence ID" value="NZ_JALIEA010000017.1"/>
</dbReference>